<dbReference type="RefSeq" id="WP_190467672.1">
    <property type="nucleotide sequence ID" value="NZ_JACJSG010000004.1"/>
</dbReference>
<dbReference type="InterPro" id="IPR024370">
    <property type="entry name" value="PBP_domain"/>
</dbReference>
<evidence type="ECO:0000313" key="5">
    <source>
        <dbReference type="Proteomes" id="UP000661112"/>
    </source>
</evidence>
<dbReference type="InterPro" id="IPR011009">
    <property type="entry name" value="Kinase-like_dom_sf"/>
</dbReference>
<evidence type="ECO:0000259" key="3">
    <source>
        <dbReference type="PROSITE" id="PS50011"/>
    </source>
</evidence>
<dbReference type="InterPro" id="IPR000719">
    <property type="entry name" value="Prot_kinase_dom"/>
</dbReference>
<keyword evidence="1" id="KW-0732">Signal</keyword>
<proteinExistence type="predicted"/>
<evidence type="ECO:0000256" key="1">
    <source>
        <dbReference type="ARBA" id="ARBA00022729"/>
    </source>
</evidence>
<dbReference type="Proteomes" id="UP000661112">
    <property type="component" value="Unassembled WGS sequence"/>
</dbReference>
<dbReference type="SUPFAM" id="SSF53850">
    <property type="entry name" value="Periplasmic binding protein-like II"/>
    <property type="match status" value="1"/>
</dbReference>
<feature type="domain" description="Protein kinase" evidence="3">
    <location>
        <begin position="59"/>
        <end position="345"/>
    </location>
</feature>
<dbReference type="Gene3D" id="1.10.510.10">
    <property type="entry name" value="Transferase(Phosphotransferase) domain 1"/>
    <property type="match status" value="1"/>
</dbReference>
<accession>A0ABR8CYA3</accession>
<sequence length="707" mass="79542">MTSFGAFYREYSCAYNNPLSCDRPLETAQELKGAKFCLECGFPATLPEQAEIKGNWGTYQVNNYLGVRGYGRLYAGVQIKDKQPVEIKEYLLPNRCFNEQESSQRKQVFQRVGGIKLADSRVQNFRLVNIIEAIADEKADRCYLISQKIEASQTLSQYLTEKGKMTASQVREVLNQTLQTLEFLHSQKLRFPSNQVQEGIAHGNLHLNSILIKLATNQQFYIYLSDLAVWENLFIPPAITQPAPAQREKDLEALGLVAFYLLAGRTVDYSNQPLDPRDSQQWSTTDSHLKQFIQRLMGLATPFTSAEAARQALIQLPKEGQGNNLSQSAEDESTNQKFKQRLIWLLILVFLLLAGGIAYYFFRNTGDDNNRYIKWNSLLGRFSDVPNVPPGRFNYTGETVGTWTVIIKQQVDNAVLENILTNPVPNAQSIFQYTPVTSNLPNPVRPIAEVKTGATNFGITSLTNNISDELDQKPVAYDGLLVYVEFSKRDVNLASALDGKITLEQLRQIYTGKITNWQQINSKLPNVNIIPYKPTEPEAINKFQEIVLKNDPQDIALFTNVPSLDTTSTQNQIREQILNTKKSGIIAFGILSKTKGQCTGYPLAIANGNSTAIQPLFQKRDRRPINTSDDLCQHDDYFFDVDTFKTYPLGYPIFVVYPRNNSLPPAGLTFSQILTTRQGQCLLNKVGLVPLQPIPNAINNYACQSLP</sequence>
<gene>
    <name evidence="4" type="ORF">H6G83_04650</name>
</gene>
<protein>
    <submittedName>
        <fullName evidence="4">Substrate-binding domain-containing protein</fullName>
    </submittedName>
</protein>
<dbReference type="PANTHER" id="PTHR30570">
    <property type="entry name" value="PERIPLASMIC PHOSPHATE BINDING COMPONENT OF PHOSPHATE ABC TRANSPORTER"/>
    <property type="match status" value="1"/>
</dbReference>
<keyword evidence="5" id="KW-1185">Reference proteome</keyword>
<dbReference type="PANTHER" id="PTHR30570:SF1">
    <property type="entry name" value="PHOSPHATE-BINDING PROTEIN PSTS"/>
    <property type="match status" value="1"/>
</dbReference>
<keyword evidence="2" id="KW-0472">Membrane</keyword>
<keyword evidence="2" id="KW-1133">Transmembrane helix</keyword>
<dbReference type="SUPFAM" id="SSF56112">
    <property type="entry name" value="Protein kinase-like (PK-like)"/>
    <property type="match status" value="1"/>
</dbReference>
<dbReference type="Gene3D" id="3.30.200.20">
    <property type="entry name" value="Phosphorylase Kinase, domain 1"/>
    <property type="match status" value="1"/>
</dbReference>
<evidence type="ECO:0000256" key="2">
    <source>
        <dbReference type="SAM" id="Phobius"/>
    </source>
</evidence>
<reference evidence="4 5" key="1">
    <citation type="journal article" date="2020" name="ISME J.">
        <title>Comparative genomics reveals insights into cyanobacterial evolution and habitat adaptation.</title>
        <authorList>
            <person name="Chen M.Y."/>
            <person name="Teng W.K."/>
            <person name="Zhao L."/>
            <person name="Hu C.X."/>
            <person name="Zhou Y.K."/>
            <person name="Han B.P."/>
            <person name="Song L.R."/>
            <person name="Shu W.S."/>
        </authorList>
    </citation>
    <scope>NUCLEOTIDE SEQUENCE [LARGE SCALE GENOMIC DNA]</scope>
    <source>
        <strain evidence="4 5">FACHB-119</strain>
    </source>
</reference>
<dbReference type="Pfam" id="PF12849">
    <property type="entry name" value="PBP_like_2"/>
    <property type="match status" value="1"/>
</dbReference>
<dbReference type="InterPro" id="IPR050811">
    <property type="entry name" value="Phosphate_ABC_transporter"/>
</dbReference>
<dbReference type="SMART" id="SM00220">
    <property type="entry name" value="S_TKc"/>
    <property type="match status" value="1"/>
</dbReference>
<comment type="caution">
    <text evidence="4">The sequence shown here is derived from an EMBL/GenBank/DDBJ whole genome shotgun (WGS) entry which is preliminary data.</text>
</comment>
<dbReference type="PROSITE" id="PS50011">
    <property type="entry name" value="PROTEIN_KINASE_DOM"/>
    <property type="match status" value="1"/>
</dbReference>
<feature type="transmembrane region" description="Helical" evidence="2">
    <location>
        <begin position="342"/>
        <end position="362"/>
    </location>
</feature>
<name>A0ABR8CYA3_9NOST</name>
<evidence type="ECO:0000313" key="4">
    <source>
        <dbReference type="EMBL" id="MBD2499915.1"/>
    </source>
</evidence>
<organism evidence="4 5">
    <name type="scientific">Anabaena azotica FACHB-119</name>
    <dbReference type="NCBI Taxonomy" id="947527"/>
    <lineage>
        <taxon>Bacteria</taxon>
        <taxon>Bacillati</taxon>
        <taxon>Cyanobacteriota</taxon>
        <taxon>Cyanophyceae</taxon>
        <taxon>Nostocales</taxon>
        <taxon>Nostocaceae</taxon>
        <taxon>Anabaena</taxon>
        <taxon>Anabaena azotica</taxon>
    </lineage>
</organism>
<dbReference type="EMBL" id="JACJSG010000004">
    <property type="protein sequence ID" value="MBD2499915.1"/>
    <property type="molecule type" value="Genomic_DNA"/>
</dbReference>
<keyword evidence="2" id="KW-0812">Transmembrane</keyword>
<dbReference type="Gene3D" id="3.40.190.10">
    <property type="entry name" value="Periplasmic binding protein-like II"/>
    <property type="match status" value="2"/>
</dbReference>